<dbReference type="SUPFAM" id="SSF50800">
    <property type="entry name" value="PK beta-barrel domain-like"/>
    <property type="match status" value="1"/>
</dbReference>
<dbReference type="Proteomes" id="UP000467214">
    <property type="component" value="Unassembled WGS sequence"/>
</dbReference>
<dbReference type="EMBL" id="WSSB01000013">
    <property type="protein sequence ID" value="MXR37920.1"/>
    <property type="molecule type" value="Genomic_DNA"/>
</dbReference>
<proteinExistence type="predicted"/>
<keyword evidence="3" id="KW-1185">Reference proteome</keyword>
<name>A0A845BR90_9NEIS</name>
<reference evidence="2 3" key="1">
    <citation type="submission" date="2019-12" db="EMBL/GenBank/DDBJ databases">
        <title>Neisseriaceae gen. nov. sp. Genome sequencing and assembly.</title>
        <authorList>
            <person name="Liu Z."/>
            <person name="Li A."/>
        </authorList>
    </citation>
    <scope>NUCLEOTIDE SEQUENCE [LARGE SCALE GENOMIC DNA]</scope>
    <source>
        <strain evidence="2 3">B2N2-7</strain>
    </source>
</reference>
<dbReference type="Pfam" id="PF03476">
    <property type="entry name" value="MOSC_N"/>
    <property type="match status" value="1"/>
</dbReference>
<dbReference type="PANTHER" id="PTHR14237:SF19">
    <property type="entry name" value="MITOCHONDRIAL AMIDOXIME REDUCING COMPONENT 1"/>
    <property type="match status" value="1"/>
</dbReference>
<dbReference type="RefSeq" id="WP_160797747.1">
    <property type="nucleotide sequence ID" value="NZ_WSSB01000013.1"/>
</dbReference>
<feature type="domain" description="MOSC" evidence="1">
    <location>
        <begin position="116"/>
        <end position="259"/>
    </location>
</feature>
<dbReference type="GO" id="GO:0003824">
    <property type="term" value="F:catalytic activity"/>
    <property type="evidence" value="ECO:0007669"/>
    <property type="project" value="InterPro"/>
</dbReference>
<sequence>MPLTQIFIHPLKSCRGIESGRAFAGFSGFLHDREWLLATEDGGFISARTDPVLLTVSAEPWPGMMLFRAPGRPPIAACETRYTEAVAAEVWGDAFSAWHGDAALDAWFGALLGKPCRLLWLGAQSKRLRSQLEHPVSFADGYPYLLTNQASLAALNSELANPVGMRHFRPNLVVDGFAPWAEDQWKTLRIGAVVFDVAKPCARCVLTTLNPDSGQRSRDSEPLRLLGKRRRIDGEVLFGLNLVARTQGLINVNDAVEILA</sequence>
<evidence type="ECO:0000313" key="2">
    <source>
        <dbReference type="EMBL" id="MXR37920.1"/>
    </source>
</evidence>
<evidence type="ECO:0000313" key="3">
    <source>
        <dbReference type="Proteomes" id="UP000467214"/>
    </source>
</evidence>
<accession>A0A845BR90</accession>
<dbReference type="GO" id="GO:0030170">
    <property type="term" value="F:pyridoxal phosphate binding"/>
    <property type="evidence" value="ECO:0007669"/>
    <property type="project" value="InterPro"/>
</dbReference>
<organism evidence="2 3">
    <name type="scientific">Craterilacuibacter sinensis</name>
    <dbReference type="NCBI Taxonomy" id="2686017"/>
    <lineage>
        <taxon>Bacteria</taxon>
        <taxon>Pseudomonadati</taxon>
        <taxon>Pseudomonadota</taxon>
        <taxon>Betaproteobacteria</taxon>
        <taxon>Neisseriales</taxon>
        <taxon>Neisseriaceae</taxon>
        <taxon>Craterilacuibacter</taxon>
    </lineage>
</organism>
<dbReference type="Pfam" id="PF03473">
    <property type="entry name" value="MOSC"/>
    <property type="match status" value="1"/>
</dbReference>
<dbReference type="InterPro" id="IPR005303">
    <property type="entry name" value="MOCOS_middle"/>
</dbReference>
<dbReference type="PANTHER" id="PTHR14237">
    <property type="entry name" value="MOLYBDOPTERIN COFACTOR SULFURASE MOSC"/>
    <property type="match status" value="1"/>
</dbReference>
<evidence type="ECO:0000259" key="1">
    <source>
        <dbReference type="PROSITE" id="PS51340"/>
    </source>
</evidence>
<gene>
    <name evidence="2" type="ORF">GQF02_13150</name>
</gene>
<dbReference type="GO" id="GO:0030151">
    <property type="term" value="F:molybdenum ion binding"/>
    <property type="evidence" value="ECO:0007669"/>
    <property type="project" value="InterPro"/>
</dbReference>
<dbReference type="AlphaFoldDB" id="A0A845BR90"/>
<protein>
    <submittedName>
        <fullName evidence="2">MOSC domain-containing protein</fullName>
    </submittedName>
</protein>
<comment type="caution">
    <text evidence="2">The sequence shown here is derived from an EMBL/GenBank/DDBJ whole genome shotgun (WGS) entry which is preliminary data.</text>
</comment>
<dbReference type="InterPro" id="IPR005302">
    <property type="entry name" value="MoCF_Sase_C"/>
</dbReference>
<dbReference type="PROSITE" id="PS51340">
    <property type="entry name" value="MOSC"/>
    <property type="match status" value="1"/>
</dbReference>
<dbReference type="SUPFAM" id="SSF141673">
    <property type="entry name" value="MOSC N-terminal domain-like"/>
    <property type="match status" value="1"/>
</dbReference>
<dbReference type="InterPro" id="IPR011037">
    <property type="entry name" value="Pyrv_Knase-like_insert_dom_sf"/>
</dbReference>